<dbReference type="Proteomes" id="UP001642484">
    <property type="component" value="Unassembled WGS sequence"/>
</dbReference>
<sequence>MEYVPRTHEYRGWVVQVRSAGPWRLQGFCSRNPFWSLRAQNNMERAEQATWRSVRDVGGCVQLYHTCPDAAPSALFFPFLTRFFQFTAPPKTQQPFLSLTFQETP</sequence>
<gene>
    <name evidence="1" type="ORF">CCMP2556_LOCUS6754</name>
</gene>
<dbReference type="EMBL" id="CAXAMN010002958">
    <property type="protein sequence ID" value="CAK9002210.1"/>
    <property type="molecule type" value="Genomic_DNA"/>
</dbReference>
<name>A0ABP0IHV9_9DINO</name>
<reference evidence="1 2" key="1">
    <citation type="submission" date="2024-02" db="EMBL/GenBank/DDBJ databases">
        <authorList>
            <person name="Chen Y."/>
            <person name="Shah S."/>
            <person name="Dougan E. K."/>
            <person name="Thang M."/>
            <person name="Chan C."/>
        </authorList>
    </citation>
    <scope>NUCLEOTIDE SEQUENCE [LARGE SCALE GENOMIC DNA]</scope>
</reference>
<protein>
    <submittedName>
        <fullName evidence="1">Uncharacterized protein</fullName>
    </submittedName>
</protein>
<accession>A0ABP0IHV9</accession>
<evidence type="ECO:0000313" key="2">
    <source>
        <dbReference type="Proteomes" id="UP001642484"/>
    </source>
</evidence>
<evidence type="ECO:0000313" key="1">
    <source>
        <dbReference type="EMBL" id="CAK9002210.1"/>
    </source>
</evidence>
<comment type="caution">
    <text evidence="1">The sequence shown here is derived from an EMBL/GenBank/DDBJ whole genome shotgun (WGS) entry which is preliminary data.</text>
</comment>
<keyword evidence="2" id="KW-1185">Reference proteome</keyword>
<proteinExistence type="predicted"/>
<organism evidence="1 2">
    <name type="scientific">Durusdinium trenchii</name>
    <dbReference type="NCBI Taxonomy" id="1381693"/>
    <lineage>
        <taxon>Eukaryota</taxon>
        <taxon>Sar</taxon>
        <taxon>Alveolata</taxon>
        <taxon>Dinophyceae</taxon>
        <taxon>Suessiales</taxon>
        <taxon>Symbiodiniaceae</taxon>
        <taxon>Durusdinium</taxon>
    </lineage>
</organism>